<evidence type="ECO:0000256" key="2">
    <source>
        <dbReference type="ARBA" id="ARBA00022723"/>
    </source>
</evidence>
<gene>
    <name evidence="6" type="ORF">FYJ85_05250</name>
</gene>
<evidence type="ECO:0000256" key="1">
    <source>
        <dbReference type="ARBA" id="ARBA00022485"/>
    </source>
</evidence>
<dbReference type="PANTHER" id="PTHR43687:SF5">
    <property type="entry name" value="4FE-4S FERREDOXIN-TYPE DOMAIN-CONTAINING PROTEIN"/>
    <property type="match status" value="1"/>
</dbReference>
<dbReference type="AlphaFoldDB" id="A0A844FYP1"/>
<dbReference type="RefSeq" id="WP_154417202.1">
    <property type="nucleotide sequence ID" value="NZ_DBFCGB010000231.1"/>
</dbReference>
<keyword evidence="1" id="KW-0004">4Fe-4S</keyword>
<keyword evidence="7" id="KW-1185">Reference proteome</keyword>
<feature type="domain" description="4Fe-4S ferredoxin-type" evidence="5">
    <location>
        <begin position="341"/>
        <end position="370"/>
    </location>
</feature>
<evidence type="ECO:0000256" key="3">
    <source>
        <dbReference type="ARBA" id="ARBA00023004"/>
    </source>
</evidence>
<accession>A0A844FYP1</accession>
<dbReference type="InterPro" id="IPR050572">
    <property type="entry name" value="Fe-S_Ferredoxin"/>
</dbReference>
<keyword evidence="4" id="KW-0411">Iron-sulfur</keyword>
<protein>
    <submittedName>
        <fullName evidence="6">DUF362 domain-containing protein</fullName>
    </submittedName>
</protein>
<evidence type="ECO:0000256" key="4">
    <source>
        <dbReference type="ARBA" id="ARBA00023014"/>
    </source>
</evidence>
<evidence type="ECO:0000313" key="6">
    <source>
        <dbReference type="EMBL" id="MST96450.1"/>
    </source>
</evidence>
<dbReference type="Proteomes" id="UP000435649">
    <property type="component" value="Unassembled WGS sequence"/>
</dbReference>
<sequence length="394" mass="42557">MAALVSVRKVLSYESGLTAELRELLAPLGGMEAFVSPGEKVLLKPNLLGPFPPDAAVTTHPAVVEAAARLVLEAGGRCFVGDSSGCGSREAVLRTTGIGEVISRLNLEWADLDTPAGCEFPQARVARRIQLGAPLAGMDKIINLPKAKTHVQMVATGAVKNLYGYLPGTSKSEYHYRLRTREWLAELQLDLAVCLPPALNIMDAVVGMEGEGPSGGTPRRLGFLAASAETVALDMVTFRAMNLDTGTVPLLTAARKRGFGTTDFREITLAGATHEELLCADFKSIRQLDSPLRLLPLPRKCLDFVQRHWKAVPHIDRAKCVKCMRCRDGCPVRPPAIDPAKAAVANPAVCIKCYCCHEFCPVKAISVNPTFLERFILTPRLRTLAARLAGAVKR</sequence>
<dbReference type="SUPFAM" id="SSF54862">
    <property type="entry name" value="4Fe-4S ferredoxins"/>
    <property type="match status" value="1"/>
</dbReference>
<evidence type="ECO:0000313" key="7">
    <source>
        <dbReference type="Proteomes" id="UP000435649"/>
    </source>
</evidence>
<dbReference type="InterPro" id="IPR007160">
    <property type="entry name" value="DUF362"/>
</dbReference>
<proteinExistence type="predicted"/>
<dbReference type="InterPro" id="IPR017896">
    <property type="entry name" value="4Fe4S_Fe-S-bd"/>
</dbReference>
<dbReference type="GO" id="GO:0051539">
    <property type="term" value="F:4 iron, 4 sulfur cluster binding"/>
    <property type="evidence" value="ECO:0007669"/>
    <property type="project" value="UniProtKB-KW"/>
</dbReference>
<dbReference type="Pfam" id="PF04015">
    <property type="entry name" value="DUF362"/>
    <property type="match status" value="1"/>
</dbReference>
<keyword evidence="2" id="KW-0479">Metal-binding</keyword>
<evidence type="ECO:0000259" key="5">
    <source>
        <dbReference type="PROSITE" id="PS51379"/>
    </source>
</evidence>
<dbReference type="PROSITE" id="PS51379">
    <property type="entry name" value="4FE4S_FER_2"/>
    <property type="match status" value="2"/>
</dbReference>
<comment type="caution">
    <text evidence="6">The sequence shown here is derived from an EMBL/GenBank/DDBJ whole genome shotgun (WGS) entry which is preliminary data.</text>
</comment>
<dbReference type="PROSITE" id="PS00198">
    <property type="entry name" value="4FE4S_FER_1"/>
    <property type="match status" value="1"/>
</dbReference>
<dbReference type="EMBL" id="VUNS01000004">
    <property type="protein sequence ID" value="MST96450.1"/>
    <property type="molecule type" value="Genomic_DNA"/>
</dbReference>
<keyword evidence="3" id="KW-0408">Iron</keyword>
<feature type="domain" description="4Fe-4S ferredoxin-type" evidence="5">
    <location>
        <begin position="311"/>
        <end position="340"/>
    </location>
</feature>
<dbReference type="PANTHER" id="PTHR43687">
    <property type="entry name" value="ADENYLYLSULFATE REDUCTASE, BETA SUBUNIT"/>
    <property type="match status" value="1"/>
</dbReference>
<dbReference type="Gene3D" id="3.30.70.20">
    <property type="match status" value="1"/>
</dbReference>
<name>A0A844FYP1_9BACT</name>
<dbReference type="GO" id="GO:0046872">
    <property type="term" value="F:metal ion binding"/>
    <property type="evidence" value="ECO:0007669"/>
    <property type="project" value="UniProtKB-KW"/>
</dbReference>
<organism evidence="6 7">
    <name type="scientific">Victivallis lenta</name>
    <dbReference type="NCBI Taxonomy" id="2606640"/>
    <lineage>
        <taxon>Bacteria</taxon>
        <taxon>Pseudomonadati</taxon>
        <taxon>Lentisphaerota</taxon>
        <taxon>Lentisphaeria</taxon>
        <taxon>Victivallales</taxon>
        <taxon>Victivallaceae</taxon>
        <taxon>Victivallis</taxon>
    </lineage>
</organism>
<reference evidence="6 7" key="1">
    <citation type="submission" date="2019-08" db="EMBL/GenBank/DDBJ databases">
        <title>In-depth cultivation of the pig gut microbiome towards novel bacterial diversity and tailored functional studies.</title>
        <authorList>
            <person name="Wylensek D."/>
            <person name="Hitch T.C.A."/>
            <person name="Clavel T."/>
        </authorList>
    </citation>
    <scope>NUCLEOTIDE SEQUENCE [LARGE SCALE GENOMIC DNA]</scope>
    <source>
        <strain evidence="6 7">BBE-744-WT-12</strain>
    </source>
</reference>
<dbReference type="InterPro" id="IPR017900">
    <property type="entry name" value="4Fe4S_Fe_S_CS"/>
</dbReference>